<dbReference type="Proteomes" id="UP000019229">
    <property type="component" value="Chromosome"/>
</dbReference>
<evidence type="ECO:0000256" key="5">
    <source>
        <dbReference type="ARBA" id="ARBA00025453"/>
    </source>
</evidence>
<protein>
    <recommendedName>
        <fullName evidence="2 6">Elongation factor Ts</fullName>
        <shortName evidence="6">EF-Ts</shortName>
    </recommendedName>
</protein>
<dbReference type="OrthoDB" id="9808348at2"/>
<evidence type="ECO:0000256" key="6">
    <source>
        <dbReference type="HAMAP-Rule" id="MF_00050"/>
    </source>
</evidence>
<evidence type="ECO:0000256" key="1">
    <source>
        <dbReference type="ARBA" id="ARBA00005532"/>
    </source>
</evidence>
<dbReference type="Pfam" id="PF00889">
    <property type="entry name" value="EF_TS"/>
    <property type="match status" value="1"/>
</dbReference>
<dbReference type="InterPro" id="IPR014039">
    <property type="entry name" value="Transl_elong_EFTs/EF1B_dimer"/>
</dbReference>
<evidence type="ECO:0000313" key="10">
    <source>
        <dbReference type="EMBL" id="AHH45424.1"/>
    </source>
</evidence>
<dbReference type="NCBIfam" id="TIGR00116">
    <property type="entry name" value="tsf"/>
    <property type="match status" value="1"/>
</dbReference>
<keyword evidence="3 6" id="KW-0251">Elongation factor</keyword>
<dbReference type="HAMAP" id="MF_00050">
    <property type="entry name" value="EF_Ts"/>
    <property type="match status" value="1"/>
</dbReference>
<keyword evidence="4 6" id="KW-0648">Protein biosynthesis</keyword>
<feature type="domain" description="Translation elongation factor EFTs/EF1B dimerisation" evidence="9">
    <location>
        <begin position="72"/>
        <end position="274"/>
    </location>
</feature>
<dbReference type="CDD" id="cd14275">
    <property type="entry name" value="UBA_EF-Ts"/>
    <property type="match status" value="1"/>
</dbReference>
<keyword evidence="6" id="KW-0963">Cytoplasm</keyword>
<dbReference type="SUPFAM" id="SSF54713">
    <property type="entry name" value="Elongation factor Ts (EF-Ts), dimerisation domain"/>
    <property type="match status" value="2"/>
</dbReference>
<dbReference type="PATRIC" id="fig|743966.3.peg.423"/>
<dbReference type="GO" id="GO:0003746">
    <property type="term" value="F:translation elongation factor activity"/>
    <property type="evidence" value="ECO:0007669"/>
    <property type="project" value="UniProtKB-UniRule"/>
</dbReference>
<dbReference type="AlphaFoldDB" id="W5UT94"/>
<reference evidence="10 11" key="1">
    <citation type="journal article" date="2014" name="Genome Announc.">
        <title>Complete Genome Sequence of Mycoplasma bovoculi Strain M165/69T (ATCC 29104).</title>
        <authorList>
            <person name="Calcutt M.J."/>
            <person name="Foecking M.F."/>
        </authorList>
    </citation>
    <scope>NUCLEOTIDE SEQUENCE [LARGE SCALE GENOMIC DNA]</scope>
    <source>
        <strain evidence="10">M165/69</strain>
    </source>
</reference>
<comment type="function">
    <text evidence="5 6 7">Associates with the EF-Tu.GDP complex and induces the exchange of GDP to GTP. It remains bound to the aminoacyl-tRNA.EF-Tu.GTP complex up to the GTP hydrolysis stage on the ribosome.</text>
</comment>
<dbReference type="SUPFAM" id="SSF46934">
    <property type="entry name" value="UBA-like"/>
    <property type="match status" value="1"/>
</dbReference>
<evidence type="ECO:0000256" key="2">
    <source>
        <dbReference type="ARBA" id="ARBA00016956"/>
    </source>
</evidence>
<dbReference type="STRING" id="743966.MYB_02100"/>
<dbReference type="InterPro" id="IPR009060">
    <property type="entry name" value="UBA-like_sf"/>
</dbReference>
<dbReference type="InterPro" id="IPR001816">
    <property type="entry name" value="Transl_elong_EFTs/EF1B"/>
</dbReference>
<dbReference type="PANTHER" id="PTHR11741:SF0">
    <property type="entry name" value="ELONGATION FACTOR TS, MITOCHONDRIAL"/>
    <property type="match status" value="1"/>
</dbReference>
<dbReference type="RefSeq" id="WP_022934659.1">
    <property type="nucleotide sequence ID" value="NZ_CP007154.1"/>
</dbReference>
<feature type="region of interest" description="Involved in Mg(2+) ion dislocation from EF-Tu" evidence="6">
    <location>
        <begin position="80"/>
        <end position="83"/>
    </location>
</feature>
<dbReference type="InterPro" id="IPR018101">
    <property type="entry name" value="Transl_elong_Ts_CS"/>
</dbReference>
<evidence type="ECO:0000256" key="3">
    <source>
        <dbReference type="ARBA" id="ARBA00022768"/>
    </source>
</evidence>
<dbReference type="InterPro" id="IPR036402">
    <property type="entry name" value="EF-Ts_dimer_sf"/>
</dbReference>
<comment type="subcellular location">
    <subcellularLocation>
        <location evidence="6 8">Cytoplasm</location>
    </subcellularLocation>
</comment>
<dbReference type="EMBL" id="CP007154">
    <property type="protein sequence ID" value="AHH45424.1"/>
    <property type="molecule type" value="Genomic_DNA"/>
</dbReference>
<dbReference type="eggNOG" id="COG0264">
    <property type="taxonomic scope" value="Bacteria"/>
</dbReference>
<evidence type="ECO:0000313" key="11">
    <source>
        <dbReference type="Proteomes" id="UP000019229"/>
    </source>
</evidence>
<dbReference type="Gene3D" id="1.10.286.20">
    <property type="match status" value="1"/>
</dbReference>
<evidence type="ECO:0000256" key="7">
    <source>
        <dbReference type="RuleBase" id="RU000642"/>
    </source>
</evidence>
<keyword evidence="11" id="KW-1185">Reference proteome</keyword>
<dbReference type="GO" id="GO:0005737">
    <property type="term" value="C:cytoplasm"/>
    <property type="evidence" value="ECO:0007669"/>
    <property type="project" value="UniProtKB-SubCell"/>
</dbReference>
<proteinExistence type="inferred from homology"/>
<comment type="similarity">
    <text evidence="1 6 7">Belongs to the EF-Ts family.</text>
</comment>
<dbReference type="KEGG" id="mbc:MYB_02100"/>
<dbReference type="PANTHER" id="PTHR11741">
    <property type="entry name" value="ELONGATION FACTOR TS"/>
    <property type="match status" value="1"/>
</dbReference>
<dbReference type="Gene3D" id="3.30.479.20">
    <property type="entry name" value="Elongation factor Ts, dimerisation domain"/>
    <property type="match status" value="2"/>
</dbReference>
<organism evidence="10 11">
    <name type="scientific">Mesomycoplasma bovoculi M165/69</name>
    <dbReference type="NCBI Taxonomy" id="743966"/>
    <lineage>
        <taxon>Bacteria</taxon>
        <taxon>Bacillati</taxon>
        <taxon>Mycoplasmatota</taxon>
        <taxon>Mycoplasmoidales</taxon>
        <taxon>Metamycoplasmataceae</taxon>
        <taxon>Mesomycoplasma</taxon>
    </lineage>
</organism>
<sequence>MSAPDLNKIKELRNITDAPFVDCKKALEASAYDIQKAIAWLQENGKAKAIKKAGRIAAEGLVYAIKNDKKIVIFELNSETDFVAKNKNFISLKDEIATLLLENNFNNLDQAFEIKSGSGKTISDLVTDASATLGEKISLRRVEFVLISNGQNAGSYVHFNGQTSAIAVIEGGSKEVARNVCMHSVAMNPEFTFESEIPVDKLNKIKSDLSQSPALVGKPENIQQSIITGMLAKELSKFVLEYQPFVVESEISVAKYLQNNNAKLIKIIRFEVGEGIEKVVSNFSEEVKNQIENSK</sequence>
<evidence type="ECO:0000259" key="9">
    <source>
        <dbReference type="Pfam" id="PF00889"/>
    </source>
</evidence>
<dbReference type="HOGENOM" id="CLU_047155_0_2_14"/>
<name>W5UT94_9BACT</name>
<accession>W5UT94</accession>
<dbReference type="Gene3D" id="1.10.8.10">
    <property type="entry name" value="DNA helicase RuvA subunit, C-terminal domain"/>
    <property type="match status" value="1"/>
</dbReference>
<evidence type="ECO:0000256" key="8">
    <source>
        <dbReference type="RuleBase" id="RU000643"/>
    </source>
</evidence>
<dbReference type="PROSITE" id="PS01127">
    <property type="entry name" value="EF_TS_2"/>
    <property type="match status" value="1"/>
</dbReference>
<gene>
    <name evidence="6 10" type="primary">tsf</name>
    <name evidence="10" type="ORF">MYB_02100</name>
</gene>
<evidence type="ECO:0000256" key="4">
    <source>
        <dbReference type="ARBA" id="ARBA00022917"/>
    </source>
</evidence>
<dbReference type="FunFam" id="1.10.8.10:FF:000001">
    <property type="entry name" value="Elongation factor Ts"/>
    <property type="match status" value="1"/>
</dbReference>